<dbReference type="Proteomes" id="UP000015105">
    <property type="component" value="Chromosome 3D"/>
</dbReference>
<dbReference type="KEGG" id="ats:109753983"/>
<dbReference type="PANTHER" id="PTHR33074:SF136">
    <property type="entry name" value="DUF1618 DOMAIN-CONTAINING PROTEIN"/>
    <property type="match status" value="1"/>
</dbReference>
<feature type="domain" description="DUF1618" evidence="2">
    <location>
        <begin position="220"/>
        <end position="360"/>
    </location>
</feature>
<dbReference type="Gramene" id="AET3Gv20130300.7">
    <property type="protein sequence ID" value="AET3Gv20130300.7"/>
    <property type="gene ID" value="AET3Gv20130300"/>
</dbReference>
<dbReference type="PANTHER" id="PTHR33074">
    <property type="entry name" value="EXPRESSED PROTEIN-RELATED"/>
    <property type="match status" value="1"/>
</dbReference>
<reference evidence="4" key="5">
    <citation type="journal article" date="2021" name="G3 (Bethesda)">
        <title>Aegilops tauschii genome assembly Aet v5.0 features greater sequence contiguity and improved annotation.</title>
        <authorList>
            <person name="Wang L."/>
            <person name="Zhu T."/>
            <person name="Rodriguez J.C."/>
            <person name="Deal K.R."/>
            <person name="Dubcovsky J."/>
            <person name="McGuire P.E."/>
            <person name="Lux T."/>
            <person name="Spannagl M."/>
            <person name="Mayer K.F.X."/>
            <person name="Baldrich P."/>
            <person name="Meyers B.C."/>
            <person name="Huo N."/>
            <person name="Gu Y.Q."/>
            <person name="Zhou H."/>
            <person name="Devos K.M."/>
            <person name="Bennetzen J.L."/>
            <person name="Unver T."/>
            <person name="Budak H."/>
            <person name="Gulick P.J."/>
            <person name="Galiba G."/>
            <person name="Kalapos B."/>
            <person name="Nelson D.R."/>
            <person name="Li P."/>
            <person name="You F.M."/>
            <person name="Luo M.C."/>
            <person name="Dvorak J."/>
        </authorList>
    </citation>
    <scope>NUCLEOTIDE SEQUENCE [LARGE SCALE GENOMIC DNA]</scope>
    <source>
        <strain evidence="4">cv. AL8/78</strain>
    </source>
</reference>
<reference evidence="4" key="3">
    <citation type="journal article" date="2017" name="Nature">
        <title>Genome sequence of the progenitor of the wheat D genome Aegilops tauschii.</title>
        <authorList>
            <person name="Luo M.C."/>
            <person name="Gu Y.Q."/>
            <person name="Puiu D."/>
            <person name="Wang H."/>
            <person name="Twardziok S.O."/>
            <person name="Deal K.R."/>
            <person name="Huo N."/>
            <person name="Zhu T."/>
            <person name="Wang L."/>
            <person name="Wang Y."/>
            <person name="McGuire P.E."/>
            <person name="Liu S."/>
            <person name="Long H."/>
            <person name="Ramasamy R.K."/>
            <person name="Rodriguez J.C."/>
            <person name="Van S.L."/>
            <person name="Yuan L."/>
            <person name="Wang Z."/>
            <person name="Xia Z."/>
            <person name="Xiao L."/>
            <person name="Anderson O.D."/>
            <person name="Ouyang S."/>
            <person name="Liang Y."/>
            <person name="Zimin A.V."/>
            <person name="Pertea G."/>
            <person name="Qi P."/>
            <person name="Bennetzen J.L."/>
            <person name="Dai X."/>
            <person name="Dawson M.W."/>
            <person name="Muller H.G."/>
            <person name="Kugler K."/>
            <person name="Rivarola-Duarte L."/>
            <person name="Spannagl M."/>
            <person name="Mayer K.F.X."/>
            <person name="Lu F.H."/>
            <person name="Bevan M.W."/>
            <person name="Leroy P."/>
            <person name="Li P."/>
            <person name="You F.M."/>
            <person name="Sun Q."/>
            <person name="Liu Z."/>
            <person name="Lyons E."/>
            <person name="Wicker T."/>
            <person name="Salzberg S.L."/>
            <person name="Devos K.M."/>
            <person name="Dvorak J."/>
        </authorList>
    </citation>
    <scope>NUCLEOTIDE SEQUENCE [LARGE SCALE GENOMIC DNA]</scope>
    <source>
        <strain evidence="4">cv. AL8/78</strain>
    </source>
</reference>
<evidence type="ECO:0000313" key="5">
    <source>
        <dbReference type="Proteomes" id="UP000015105"/>
    </source>
</evidence>
<evidence type="ECO:0000313" key="4">
    <source>
        <dbReference type="EnsemblPlants" id="AET3Gv20130300.3"/>
    </source>
</evidence>
<dbReference type="Gramene" id="AET3Gv20130300.3">
    <property type="protein sequence ID" value="AET3Gv20130300.3"/>
    <property type="gene ID" value="AET3Gv20130300"/>
</dbReference>
<dbReference type="InterPro" id="IPR057202">
    <property type="entry name" value="DUF7880"/>
</dbReference>
<sequence>MALPALSFQPSTLMGSKAADSASGFPDWVFLCEEPRFSERRNETTAKCRTGEGQAVEVSFWLVDPPGVSYFTFNCPGLDASVFHDKEPPSLVCAAAAFVVFCLSFRGSIHHFVYRAAPAGKQSLQPLPDRDRDPSSTVFRRTGFGLLPCADGEHYAVTYIDRQCLGKDSDWWFHAHVFSSETRAWSSHRLSLRHLSKSDRLMCCRHALSRQIAVAGSLGWVDLMSGIVLLCNLLDGNPVIKFIPFPESRVSFLDEDGHPELAPQYYCNVACCGDLIKFIEVEFDDPVVRTSGIGWRATLWERKISWDKWEIRSTVDVANISVDQSFSAVLPGLWFDETQKLDLKKLIFYTPLPSRRDDDLFYMVAKVNADDETAWAIAVDMERAAVEAMAQFSLGRYKYHIAMYSSCDFPKYLNMTPGADMYNPVDKCSKRMSVARLSAKQCVVQVLRTLDWLQELDQCLEIERSTDNTYRLLLQFSPVSSLCSSIRPMVKYASQGEAASKAVDFCRRALEDFDLALHGSPSDPSASVETMRSKISDVIQALDNVMQIVPSTLIPKERMLGDASDQKRSKATSETLEKPFEAKNTVYGWLLLRLMSFPREWYQVRRRWMIASREQRQAVVNTKDKHGKWRQRKFEPSNSRREKRT</sequence>
<dbReference type="InterPro" id="IPR011676">
    <property type="entry name" value="DUF1618"/>
</dbReference>
<dbReference type="RefSeq" id="XP_020168496.1">
    <property type="nucleotide sequence ID" value="XM_020312907.3"/>
</dbReference>
<feature type="region of interest" description="Disordered" evidence="1">
    <location>
        <begin position="619"/>
        <end position="645"/>
    </location>
</feature>
<reference evidence="5" key="2">
    <citation type="journal article" date="2017" name="Nat. Plants">
        <title>The Aegilops tauschii genome reveals multiple impacts of transposons.</title>
        <authorList>
            <person name="Zhao G."/>
            <person name="Zou C."/>
            <person name="Li K."/>
            <person name="Wang K."/>
            <person name="Li T."/>
            <person name="Gao L."/>
            <person name="Zhang X."/>
            <person name="Wang H."/>
            <person name="Yang Z."/>
            <person name="Liu X."/>
            <person name="Jiang W."/>
            <person name="Mao L."/>
            <person name="Kong X."/>
            <person name="Jiao Y."/>
            <person name="Jia J."/>
        </authorList>
    </citation>
    <scope>NUCLEOTIDE SEQUENCE [LARGE SCALE GENOMIC DNA]</scope>
    <source>
        <strain evidence="5">cv. AL8/78</strain>
    </source>
</reference>
<dbReference type="Pfam" id="PF07762">
    <property type="entry name" value="DUF1618"/>
    <property type="match status" value="1"/>
</dbReference>
<dbReference type="GeneID" id="109753983"/>
<organism evidence="4 5">
    <name type="scientific">Aegilops tauschii subsp. strangulata</name>
    <name type="common">Goatgrass</name>
    <dbReference type="NCBI Taxonomy" id="200361"/>
    <lineage>
        <taxon>Eukaryota</taxon>
        <taxon>Viridiplantae</taxon>
        <taxon>Streptophyta</taxon>
        <taxon>Embryophyta</taxon>
        <taxon>Tracheophyta</taxon>
        <taxon>Spermatophyta</taxon>
        <taxon>Magnoliopsida</taxon>
        <taxon>Liliopsida</taxon>
        <taxon>Poales</taxon>
        <taxon>Poaceae</taxon>
        <taxon>BOP clade</taxon>
        <taxon>Pooideae</taxon>
        <taxon>Triticodae</taxon>
        <taxon>Triticeae</taxon>
        <taxon>Triticinae</taxon>
        <taxon>Aegilops</taxon>
    </lineage>
</organism>
<dbReference type="OMA" id="MCCRHAL"/>
<reference evidence="5" key="1">
    <citation type="journal article" date="2014" name="Science">
        <title>Ancient hybridizations among the ancestral genomes of bread wheat.</title>
        <authorList>
            <consortium name="International Wheat Genome Sequencing Consortium,"/>
            <person name="Marcussen T."/>
            <person name="Sandve S.R."/>
            <person name="Heier L."/>
            <person name="Spannagl M."/>
            <person name="Pfeifer M."/>
            <person name="Jakobsen K.S."/>
            <person name="Wulff B.B."/>
            <person name="Steuernagel B."/>
            <person name="Mayer K.F."/>
            <person name="Olsen O.A."/>
        </authorList>
    </citation>
    <scope>NUCLEOTIDE SEQUENCE [LARGE SCALE GENOMIC DNA]</scope>
    <source>
        <strain evidence="5">cv. AL8/78</strain>
    </source>
</reference>
<name>A0A453DWG3_AEGTS</name>
<evidence type="ECO:0000259" key="3">
    <source>
        <dbReference type="Pfam" id="PF25306"/>
    </source>
</evidence>
<dbReference type="STRING" id="200361.A0A453DWG3"/>
<dbReference type="EnsemblPlants" id="AET3Gv20130300.7">
    <property type="protein sequence ID" value="AET3Gv20130300.7"/>
    <property type="gene ID" value="AET3Gv20130300"/>
</dbReference>
<dbReference type="Pfam" id="PF25306">
    <property type="entry name" value="DUF7880"/>
    <property type="match status" value="1"/>
</dbReference>
<evidence type="ECO:0000256" key="1">
    <source>
        <dbReference type="SAM" id="MobiDB-lite"/>
    </source>
</evidence>
<keyword evidence="5" id="KW-1185">Reference proteome</keyword>
<dbReference type="AlphaFoldDB" id="A0A453DWG3"/>
<reference evidence="4" key="4">
    <citation type="submission" date="2019-03" db="UniProtKB">
        <authorList>
            <consortium name="EnsemblPlants"/>
        </authorList>
    </citation>
    <scope>IDENTIFICATION</scope>
</reference>
<protein>
    <submittedName>
        <fullName evidence="4">Uncharacterized protein</fullName>
    </submittedName>
</protein>
<feature type="compositionally biased region" description="Basic and acidic residues" evidence="1">
    <location>
        <begin position="632"/>
        <end position="645"/>
    </location>
</feature>
<dbReference type="OrthoDB" id="597802at2759"/>
<evidence type="ECO:0000259" key="2">
    <source>
        <dbReference type="Pfam" id="PF07762"/>
    </source>
</evidence>
<feature type="domain" description="DUF7880" evidence="3">
    <location>
        <begin position="439"/>
        <end position="558"/>
    </location>
</feature>
<proteinExistence type="predicted"/>
<dbReference type="EnsemblPlants" id="AET3Gv20130300.3">
    <property type="protein sequence ID" value="AET3Gv20130300.3"/>
    <property type="gene ID" value="AET3Gv20130300"/>
</dbReference>
<accession>A0A453DWG3</accession>